<dbReference type="Pfam" id="PF01663">
    <property type="entry name" value="Phosphodiest"/>
    <property type="match status" value="1"/>
</dbReference>
<dbReference type="EMBL" id="BKAG01000029">
    <property type="protein sequence ID" value="GEP44397.1"/>
    <property type="molecule type" value="Genomic_DNA"/>
</dbReference>
<organism evidence="1 2">
    <name type="scientific">Brevifollis gellanilyticus</name>
    <dbReference type="NCBI Taxonomy" id="748831"/>
    <lineage>
        <taxon>Bacteria</taxon>
        <taxon>Pseudomonadati</taxon>
        <taxon>Verrucomicrobiota</taxon>
        <taxon>Verrucomicrobiia</taxon>
        <taxon>Verrucomicrobiales</taxon>
        <taxon>Verrucomicrobiaceae</taxon>
    </lineage>
</organism>
<dbReference type="GO" id="GO:0047400">
    <property type="term" value="F:phosphonoacetate hydrolase activity"/>
    <property type="evidence" value="ECO:0007669"/>
    <property type="project" value="InterPro"/>
</dbReference>
<dbReference type="InterPro" id="IPR012710">
    <property type="entry name" value="Phosphonoacetate_hydro"/>
</dbReference>
<keyword evidence="2" id="KW-1185">Reference proteome</keyword>
<proteinExistence type="predicted"/>
<accession>A0A512MCE6</accession>
<protein>
    <submittedName>
        <fullName evidence="1">Phosphonoacetate hydrolase</fullName>
    </submittedName>
</protein>
<dbReference type="CDD" id="cd16018">
    <property type="entry name" value="Enpp"/>
    <property type="match status" value="1"/>
</dbReference>
<dbReference type="InterPro" id="IPR002591">
    <property type="entry name" value="Phosphodiest/P_Trfase"/>
</dbReference>
<dbReference type="Proteomes" id="UP000321577">
    <property type="component" value="Unassembled WGS sequence"/>
</dbReference>
<dbReference type="Gene3D" id="3.30.1360.110">
    <property type="entry name" value="Domain 2, Phosphonoacetate Hydrolase"/>
    <property type="match status" value="1"/>
</dbReference>
<evidence type="ECO:0000313" key="1">
    <source>
        <dbReference type="EMBL" id="GEP44397.1"/>
    </source>
</evidence>
<dbReference type="SUPFAM" id="SSF53649">
    <property type="entry name" value="Alkaline phosphatase-like"/>
    <property type="match status" value="1"/>
</dbReference>
<dbReference type="InterPro" id="IPR023116">
    <property type="entry name" value="Phosphonoacetate_hydro_insert"/>
</dbReference>
<comment type="caution">
    <text evidence="1">The sequence shown here is derived from an EMBL/GenBank/DDBJ whole genome shotgun (WGS) entry which is preliminary data.</text>
</comment>
<dbReference type="NCBIfam" id="TIGR02335">
    <property type="entry name" value="hydr_PhnA"/>
    <property type="match status" value="1"/>
</dbReference>
<dbReference type="OrthoDB" id="8580666at2"/>
<gene>
    <name evidence="1" type="ORF">BGE01nite_36880</name>
</gene>
<reference evidence="1 2" key="1">
    <citation type="submission" date="2019-07" db="EMBL/GenBank/DDBJ databases">
        <title>Whole genome shotgun sequence of Brevifollis gellanilyticus NBRC 108608.</title>
        <authorList>
            <person name="Hosoyama A."/>
            <person name="Uohara A."/>
            <person name="Ohji S."/>
            <person name="Ichikawa N."/>
        </authorList>
    </citation>
    <scope>NUCLEOTIDE SEQUENCE [LARGE SCALE GENOMIC DNA]</scope>
    <source>
        <strain evidence="1 2">NBRC 108608</strain>
    </source>
</reference>
<sequence>MFTVNHRTYNPPAQPVVVICLDGSADEYLDCAIARGRMPNLLKMSQDGWRGFARAAMPTFTNVNNSSIVTGVPPSVHGIGGNFFFDTASGEEVMMNSSKFLRAETIFPHAQRSGRKVAVVTAKEKLRDIFASGLISEGGIAFSSEKARHAVVETHGIGDVEELVGPTPEIYSGDASLYVLKAGVALMKAGRADFLYLSTTDYMQHKHAPEEAEALDFYAAIDAEIGRLLALGAVIGITADHGMNAKQRADGTPNVIYLETELVSTFGEGFRVILPITDPYVAHHGALGSFAQVHLPAGMDAVKVRDWLLKRTGITECHERATAALLMELPEDRMGDLVVSSARNVVLGRTPAYHDLAALAGALRSHGGRYEEMVPLVFSSPLNEAYAVRASGDVRNFDIFEITCNGTR</sequence>
<dbReference type="AlphaFoldDB" id="A0A512MCE6"/>
<dbReference type="Gene3D" id="3.40.720.10">
    <property type="entry name" value="Alkaline Phosphatase, subunit A"/>
    <property type="match status" value="1"/>
</dbReference>
<name>A0A512MCE6_9BACT</name>
<dbReference type="PANTHER" id="PTHR10151">
    <property type="entry name" value="ECTONUCLEOTIDE PYROPHOSPHATASE/PHOSPHODIESTERASE"/>
    <property type="match status" value="1"/>
</dbReference>
<dbReference type="PANTHER" id="PTHR10151:SF120">
    <property type="entry name" value="BIS(5'-ADENOSYL)-TRIPHOSPHATASE"/>
    <property type="match status" value="1"/>
</dbReference>
<dbReference type="RefSeq" id="WP_146852301.1">
    <property type="nucleotide sequence ID" value="NZ_BKAG01000029.1"/>
</dbReference>
<keyword evidence="1" id="KW-0378">Hydrolase</keyword>
<evidence type="ECO:0000313" key="2">
    <source>
        <dbReference type="Proteomes" id="UP000321577"/>
    </source>
</evidence>
<dbReference type="InterPro" id="IPR017850">
    <property type="entry name" value="Alkaline_phosphatase_core_sf"/>
</dbReference>